<dbReference type="RefSeq" id="WP_285340109.1">
    <property type="nucleotide sequence ID" value="NZ_JASITI010000001.1"/>
</dbReference>
<feature type="domain" description="N-acetyltransferase" evidence="3">
    <location>
        <begin position="25"/>
        <end position="175"/>
    </location>
</feature>
<dbReference type="Pfam" id="PF13508">
    <property type="entry name" value="Acetyltransf_7"/>
    <property type="match status" value="1"/>
</dbReference>
<accession>A0ABT7GKT5</accession>
<proteinExistence type="predicted"/>
<dbReference type="EMBL" id="JASITI010000001">
    <property type="protein sequence ID" value="MDK9494198.1"/>
    <property type="molecule type" value="Genomic_DNA"/>
</dbReference>
<protein>
    <submittedName>
        <fullName evidence="4">GNAT family N-acetyltransferase</fullName>
        <ecNumber evidence="4">2.3.1.-</ecNumber>
    </submittedName>
</protein>
<dbReference type="PANTHER" id="PTHR43877:SF2">
    <property type="entry name" value="AMINOALKYLPHOSPHONATE N-ACETYLTRANSFERASE-RELATED"/>
    <property type="match status" value="1"/>
</dbReference>
<dbReference type="PANTHER" id="PTHR43877">
    <property type="entry name" value="AMINOALKYLPHOSPHONATE N-ACETYLTRANSFERASE-RELATED-RELATED"/>
    <property type="match status" value="1"/>
</dbReference>
<dbReference type="Proteomes" id="UP001223390">
    <property type="component" value="Unassembled WGS sequence"/>
</dbReference>
<keyword evidence="1 4" id="KW-0808">Transferase</keyword>
<dbReference type="InterPro" id="IPR016181">
    <property type="entry name" value="Acyl_CoA_acyltransferase"/>
</dbReference>
<evidence type="ECO:0000313" key="5">
    <source>
        <dbReference type="Proteomes" id="UP001223390"/>
    </source>
</evidence>
<dbReference type="SUPFAM" id="SSF55729">
    <property type="entry name" value="Acyl-CoA N-acyltransferases (Nat)"/>
    <property type="match status" value="1"/>
</dbReference>
<keyword evidence="5" id="KW-1185">Reference proteome</keyword>
<evidence type="ECO:0000313" key="4">
    <source>
        <dbReference type="EMBL" id="MDK9494198.1"/>
    </source>
</evidence>
<reference evidence="4 5" key="1">
    <citation type="submission" date="2023-05" db="EMBL/GenBank/DDBJ databases">
        <title>Sequencing and Assembly of Streptomyces sp. NP73.</title>
        <authorList>
            <person name="Konwar A.N."/>
            <person name="Saikia K."/>
            <person name="Thakur D."/>
        </authorList>
    </citation>
    <scope>NUCLEOTIDE SEQUENCE [LARGE SCALE GENOMIC DNA]</scope>
    <source>
        <strain evidence="4 5">NP73</strain>
    </source>
</reference>
<keyword evidence="2 4" id="KW-0012">Acyltransferase</keyword>
<evidence type="ECO:0000259" key="3">
    <source>
        <dbReference type="PROSITE" id="PS51186"/>
    </source>
</evidence>
<gene>
    <name evidence="4" type="ORF">QEZ40_000065</name>
</gene>
<dbReference type="PROSITE" id="PS51186">
    <property type="entry name" value="GNAT"/>
    <property type="match status" value="1"/>
</dbReference>
<evidence type="ECO:0000256" key="2">
    <source>
        <dbReference type="ARBA" id="ARBA00023315"/>
    </source>
</evidence>
<dbReference type="EC" id="2.3.1.-" evidence="4"/>
<dbReference type="InterPro" id="IPR050832">
    <property type="entry name" value="Bact_Acetyltransf"/>
</dbReference>
<comment type="caution">
    <text evidence="4">The sequence shown here is derived from an EMBL/GenBank/DDBJ whole genome shotgun (WGS) entry which is preliminary data.</text>
</comment>
<evidence type="ECO:0000256" key="1">
    <source>
        <dbReference type="ARBA" id="ARBA00022679"/>
    </source>
</evidence>
<dbReference type="InterPro" id="IPR000182">
    <property type="entry name" value="GNAT_dom"/>
</dbReference>
<name>A0ABT7GKT5_9ACTN</name>
<dbReference type="Gene3D" id="3.40.630.30">
    <property type="match status" value="1"/>
</dbReference>
<dbReference type="CDD" id="cd04301">
    <property type="entry name" value="NAT_SF"/>
    <property type="match status" value="1"/>
</dbReference>
<sequence length="189" mass="20020">MTTTITRLAAPALTAHRGELAALLVDIVAAGASLGFLAGLDHEEAAAWWDTLLPSVEEGSLALWAARGADGRLEGTVSWYRESKPNGRHRAELRKLMVHPAARGRGTARALLAEAERAAALAGIVLLFLDTETGSGAEHVYRSAGWTEAGTIPDYATDPSGILRPTTLFYKHPKHPKQAGHPGHPGHTG</sequence>
<organism evidence="4 5">
    <name type="scientific">Streptomyces katrae</name>
    <dbReference type="NCBI Taxonomy" id="68223"/>
    <lineage>
        <taxon>Bacteria</taxon>
        <taxon>Bacillati</taxon>
        <taxon>Actinomycetota</taxon>
        <taxon>Actinomycetes</taxon>
        <taxon>Kitasatosporales</taxon>
        <taxon>Streptomycetaceae</taxon>
        <taxon>Streptomyces</taxon>
    </lineage>
</organism>
<dbReference type="GO" id="GO:0016746">
    <property type="term" value="F:acyltransferase activity"/>
    <property type="evidence" value="ECO:0007669"/>
    <property type="project" value="UniProtKB-KW"/>
</dbReference>